<dbReference type="EMBL" id="JAYKXN010000005">
    <property type="protein sequence ID" value="KAK7286836.1"/>
    <property type="molecule type" value="Genomic_DNA"/>
</dbReference>
<protein>
    <submittedName>
        <fullName evidence="2">Uncharacterized protein</fullName>
    </submittedName>
</protein>
<dbReference type="GO" id="GO:0005737">
    <property type="term" value="C:cytoplasm"/>
    <property type="evidence" value="ECO:0007669"/>
    <property type="project" value="TreeGrafter"/>
</dbReference>
<dbReference type="GO" id="GO:0004197">
    <property type="term" value="F:cysteine-type endopeptidase activity"/>
    <property type="evidence" value="ECO:0007669"/>
    <property type="project" value="TreeGrafter"/>
</dbReference>
<dbReference type="PANTHER" id="PTHR48104">
    <property type="entry name" value="METACASPASE-4"/>
    <property type="match status" value="1"/>
</dbReference>
<evidence type="ECO:0000313" key="2">
    <source>
        <dbReference type="EMBL" id="KAK7286836.1"/>
    </source>
</evidence>
<dbReference type="PANTHER" id="PTHR48104:SF30">
    <property type="entry name" value="METACASPASE-1"/>
    <property type="match status" value="1"/>
</dbReference>
<dbReference type="Gene3D" id="3.40.50.1460">
    <property type="match status" value="1"/>
</dbReference>
<comment type="caution">
    <text evidence="2">The sequence shown here is derived from an EMBL/GenBank/DDBJ whole genome shotgun (WGS) entry which is preliminary data.</text>
</comment>
<gene>
    <name evidence="2" type="ORF">RJT34_22126</name>
</gene>
<organism evidence="2 3">
    <name type="scientific">Clitoria ternatea</name>
    <name type="common">Butterfly pea</name>
    <dbReference type="NCBI Taxonomy" id="43366"/>
    <lineage>
        <taxon>Eukaryota</taxon>
        <taxon>Viridiplantae</taxon>
        <taxon>Streptophyta</taxon>
        <taxon>Embryophyta</taxon>
        <taxon>Tracheophyta</taxon>
        <taxon>Spermatophyta</taxon>
        <taxon>Magnoliopsida</taxon>
        <taxon>eudicotyledons</taxon>
        <taxon>Gunneridae</taxon>
        <taxon>Pentapetalae</taxon>
        <taxon>rosids</taxon>
        <taxon>fabids</taxon>
        <taxon>Fabales</taxon>
        <taxon>Fabaceae</taxon>
        <taxon>Papilionoideae</taxon>
        <taxon>50 kb inversion clade</taxon>
        <taxon>NPAAA clade</taxon>
        <taxon>indigoferoid/millettioid clade</taxon>
        <taxon>Phaseoleae</taxon>
        <taxon>Clitoria</taxon>
    </lineage>
</organism>
<name>A0AAN9P6T8_CLITE</name>
<evidence type="ECO:0000256" key="1">
    <source>
        <dbReference type="ARBA" id="ARBA00009005"/>
    </source>
</evidence>
<reference evidence="2 3" key="1">
    <citation type="submission" date="2024-01" db="EMBL/GenBank/DDBJ databases">
        <title>The genomes of 5 underutilized Papilionoideae crops provide insights into root nodulation and disease resistance.</title>
        <authorList>
            <person name="Yuan L."/>
        </authorList>
    </citation>
    <scope>NUCLEOTIDE SEQUENCE [LARGE SCALE GENOMIC DNA]</scope>
    <source>
        <strain evidence="2">LY-2023</strain>
        <tissue evidence="2">Leaf</tissue>
    </source>
</reference>
<keyword evidence="3" id="KW-1185">Reference proteome</keyword>
<evidence type="ECO:0000313" key="3">
    <source>
        <dbReference type="Proteomes" id="UP001359559"/>
    </source>
</evidence>
<comment type="similarity">
    <text evidence="1">Belongs to the peptidase C14B family.</text>
</comment>
<dbReference type="GO" id="GO:0006508">
    <property type="term" value="P:proteolysis"/>
    <property type="evidence" value="ECO:0007669"/>
    <property type="project" value="TreeGrafter"/>
</dbReference>
<dbReference type="AlphaFoldDB" id="A0AAN9P6T8"/>
<dbReference type="Proteomes" id="UP001359559">
    <property type="component" value="Unassembled WGS sequence"/>
</dbReference>
<dbReference type="InterPro" id="IPR050452">
    <property type="entry name" value="Metacaspase"/>
</dbReference>
<sequence length="288" mass="32130">MVKPICTLEMTSFWGFLKVLVNRCQWSLCLKYLGGTEVAEEEIKLKPVIALLCGYSTRILSETEGDDTSYDQCIVPTDLNLFVDDGFRKLGNKAPRGCSVIIVVDSCNSGGLIKAIKEQIRHNTKKASLHSYSFNYNSLQWSYGILLSACQSDQMAAETNLAARDPNTIYGAFTDAIHSIVNNKTVDEITNQELFCKLGRSSCCKLKFPKGPSSKFQLLYEFFFRGFFGSVDGSRKELVTSEEIQISRHNALIIASIVVLSLGRDVRFMAAEVDEQHVVGRVRGNHVE</sequence>
<proteinExistence type="inferred from homology"/>
<accession>A0AAN9P6T8</accession>